<dbReference type="SUPFAM" id="SSF52200">
    <property type="entry name" value="Toll/Interleukin receptor TIR domain"/>
    <property type="match status" value="1"/>
</dbReference>
<dbReference type="GO" id="GO:0005634">
    <property type="term" value="C:nucleus"/>
    <property type="evidence" value="ECO:0007669"/>
    <property type="project" value="UniProtKB-SubCell"/>
</dbReference>
<dbReference type="Proteomes" id="UP001168098">
    <property type="component" value="Unassembled WGS sequence"/>
</dbReference>
<comment type="caution">
    <text evidence="8">The sequence shown here is derived from an EMBL/GenBank/DDBJ whole genome shotgun (WGS) entry which is preliminary data.</text>
</comment>
<dbReference type="Gene3D" id="3.40.50.10140">
    <property type="entry name" value="Toll/interleukin-1 receptor homology (TIR) domain"/>
    <property type="match status" value="1"/>
</dbReference>
<dbReference type="InterPro" id="IPR002182">
    <property type="entry name" value="NB-ARC"/>
</dbReference>
<evidence type="ECO:0000256" key="3">
    <source>
        <dbReference type="ARBA" id="ARBA00022490"/>
    </source>
</evidence>
<evidence type="ECO:0000313" key="8">
    <source>
        <dbReference type="EMBL" id="KAJ9707308.1"/>
    </source>
</evidence>
<dbReference type="AlphaFoldDB" id="A0AA39AIZ7"/>
<dbReference type="GO" id="GO:0043531">
    <property type="term" value="F:ADP binding"/>
    <property type="evidence" value="ECO:0007669"/>
    <property type="project" value="InterPro"/>
</dbReference>
<dbReference type="FunFam" id="3.40.50.10140:FF:000007">
    <property type="entry name" value="Disease resistance protein (TIR-NBS-LRR class)"/>
    <property type="match status" value="1"/>
</dbReference>
<keyword evidence="5" id="KW-0539">Nucleus</keyword>
<evidence type="ECO:0000256" key="1">
    <source>
        <dbReference type="ARBA" id="ARBA00004123"/>
    </source>
</evidence>
<dbReference type="SUPFAM" id="SSF52540">
    <property type="entry name" value="P-loop containing nucleoside triphosphate hydrolases"/>
    <property type="match status" value="1"/>
</dbReference>
<keyword evidence="4" id="KW-0520">NAD</keyword>
<dbReference type="GO" id="GO:0043068">
    <property type="term" value="P:positive regulation of programmed cell death"/>
    <property type="evidence" value="ECO:0007669"/>
    <property type="project" value="UniProtKB-ARBA"/>
</dbReference>
<dbReference type="Gene3D" id="3.40.50.300">
    <property type="entry name" value="P-loop containing nucleotide triphosphate hydrolases"/>
    <property type="match status" value="1"/>
</dbReference>
<dbReference type="InterPro" id="IPR044974">
    <property type="entry name" value="Disease_R_plants"/>
</dbReference>
<dbReference type="PANTHER" id="PTHR11017:SF479">
    <property type="entry name" value="DISEASE RESISTANCE PROTEIN (TIR-NBS-LRR CLASS) FAMILY"/>
    <property type="match status" value="1"/>
</dbReference>
<dbReference type="InterPro" id="IPR035897">
    <property type="entry name" value="Toll_tir_struct_dom_sf"/>
</dbReference>
<keyword evidence="3" id="KW-0963">Cytoplasm</keyword>
<evidence type="ECO:0000313" key="9">
    <source>
        <dbReference type="Proteomes" id="UP001168098"/>
    </source>
</evidence>
<evidence type="ECO:0000256" key="5">
    <source>
        <dbReference type="ARBA" id="ARBA00023242"/>
    </source>
</evidence>
<dbReference type="GO" id="GO:0007165">
    <property type="term" value="P:signal transduction"/>
    <property type="evidence" value="ECO:0007669"/>
    <property type="project" value="InterPro"/>
</dbReference>
<gene>
    <name evidence="8" type="ORF">PVL29_002339</name>
</gene>
<keyword evidence="9" id="KW-1185">Reference proteome</keyword>
<protein>
    <recommendedName>
        <fullName evidence="7">TIR domain-containing protein</fullName>
    </recommendedName>
</protein>
<evidence type="ECO:0000256" key="2">
    <source>
        <dbReference type="ARBA" id="ARBA00004496"/>
    </source>
</evidence>
<evidence type="ECO:0000256" key="4">
    <source>
        <dbReference type="ARBA" id="ARBA00023027"/>
    </source>
</evidence>
<sequence>MAATSSVGGSSSSCSSSMAEKTAAAAAASSTAPSSSSCDWKYGVFLSFRGEDTCNNFTSHLYKALDQKGIDTYMDDKKMRTGEEISPTLVTAIQRSRCSIICLEELVEILECKRTKSQRVVPIFYNVNPSHVRNQTGSFGEALAKHEKNLKIKEGKVRKWREALTQVANLSGLLSLDKPEAQLIEEIVVDISKDLKCVPSKDTQFLVGVDSCIRELESLLCLESTDVLMVGIWAMGGLGKTTLTRAIYEKNFDKFEGCCFLANLAYLRVRKGEDYLKKQLLSSILKDKNVDVTASSLKARLHSKKVLIVLDDVNHQSILEILAGKPNWFGPQSRIIITTRDKHLLDAYGVKVVYEVQKLQDEKVIELFSHYAFKSDSL</sequence>
<organism evidence="8 9">
    <name type="scientific">Vitis rotundifolia</name>
    <name type="common">Muscadine grape</name>
    <dbReference type="NCBI Taxonomy" id="103349"/>
    <lineage>
        <taxon>Eukaryota</taxon>
        <taxon>Viridiplantae</taxon>
        <taxon>Streptophyta</taxon>
        <taxon>Embryophyta</taxon>
        <taxon>Tracheophyta</taxon>
        <taxon>Spermatophyta</taxon>
        <taxon>Magnoliopsida</taxon>
        <taxon>eudicotyledons</taxon>
        <taxon>Gunneridae</taxon>
        <taxon>Pentapetalae</taxon>
        <taxon>rosids</taxon>
        <taxon>Vitales</taxon>
        <taxon>Vitaceae</taxon>
        <taxon>Viteae</taxon>
        <taxon>Vitis</taxon>
    </lineage>
</organism>
<accession>A0AA39AIZ7</accession>
<dbReference type="EMBL" id="JARBHA010000002">
    <property type="protein sequence ID" value="KAJ9707308.1"/>
    <property type="molecule type" value="Genomic_DNA"/>
</dbReference>
<name>A0AA39AIZ7_VITRO</name>
<dbReference type="InterPro" id="IPR000157">
    <property type="entry name" value="TIR_dom"/>
</dbReference>
<dbReference type="PROSITE" id="PS50104">
    <property type="entry name" value="TIR"/>
    <property type="match status" value="1"/>
</dbReference>
<reference evidence="8 9" key="1">
    <citation type="journal article" date="2023" name="BMC Biotechnol.">
        <title>Vitis rotundifolia cv Carlos genome sequencing.</title>
        <authorList>
            <person name="Huff M."/>
            <person name="Hulse-Kemp A."/>
            <person name="Scheffler B."/>
            <person name="Youngblood R."/>
            <person name="Simpson S."/>
            <person name="Babiker E."/>
            <person name="Staton M."/>
        </authorList>
    </citation>
    <scope>NUCLEOTIDE SEQUENCE [LARGE SCALE GENOMIC DNA]</scope>
    <source>
        <tissue evidence="8">Leaf</tissue>
    </source>
</reference>
<comment type="similarity">
    <text evidence="6">Belongs to the disease resistance TIR-NB-LRR family.</text>
</comment>
<proteinExistence type="inferred from homology"/>
<dbReference type="SMART" id="SM00255">
    <property type="entry name" value="TIR"/>
    <property type="match status" value="1"/>
</dbReference>
<evidence type="ECO:0000256" key="6">
    <source>
        <dbReference type="ARBA" id="ARBA00061488"/>
    </source>
</evidence>
<comment type="subcellular location">
    <subcellularLocation>
        <location evidence="2">Cytoplasm</location>
    </subcellularLocation>
    <subcellularLocation>
        <location evidence="1">Nucleus</location>
    </subcellularLocation>
</comment>
<dbReference type="PANTHER" id="PTHR11017">
    <property type="entry name" value="LEUCINE-RICH REPEAT-CONTAINING PROTEIN"/>
    <property type="match status" value="1"/>
</dbReference>
<dbReference type="Pfam" id="PF01582">
    <property type="entry name" value="TIR"/>
    <property type="match status" value="1"/>
</dbReference>
<evidence type="ECO:0000259" key="7">
    <source>
        <dbReference type="PROSITE" id="PS50104"/>
    </source>
</evidence>
<dbReference type="Pfam" id="PF00931">
    <property type="entry name" value="NB-ARC"/>
    <property type="match status" value="1"/>
</dbReference>
<feature type="domain" description="TIR" evidence="7">
    <location>
        <begin position="40"/>
        <end position="195"/>
    </location>
</feature>
<dbReference type="GO" id="GO:0005737">
    <property type="term" value="C:cytoplasm"/>
    <property type="evidence" value="ECO:0007669"/>
    <property type="project" value="UniProtKB-SubCell"/>
</dbReference>
<dbReference type="GO" id="GO:0050832">
    <property type="term" value="P:defense response to fungus"/>
    <property type="evidence" value="ECO:0007669"/>
    <property type="project" value="UniProtKB-ARBA"/>
</dbReference>
<dbReference type="InterPro" id="IPR027417">
    <property type="entry name" value="P-loop_NTPase"/>
</dbReference>
<dbReference type="PRINTS" id="PR00364">
    <property type="entry name" value="DISEASERSIST"/>
</dbReference>